<dbReference type="PANTHER" id="PTHR43290">
    <property type="entry name" value="MEVALONATE KINASE"/>
    <property type="match status" value="1"/>
</dbReference>
<accession>A0AAG5DL68</accession>
<evidence type="ECO:0000256" key="1">
    <source>
        <dbReference type="ARBA" id="ARBA00022679"/>
    </source>
</evidence>
<sequence>MAPPSSALEFEVSAPGKVILHGEHSVIYGYPAVAGPIGLRTYLRFSHITSQPEPSAMVVLEFLSLPSTISVTLASFNTFLAAVDCHGALQPLECLEQIRTDGIPFTRTLPSIAEGTTQERFALGATLYIINRVLRAEGIQSIDPSAVGPGGFKLSFSSEMSIGAGLGSSASFGVCLAAGAYALARVLQGQPVTMDHGKVSGWAFDS</sequence>
<evidence type="ECO:0000313" key="6">
    <source>
        <dbReference type="Proteomes" id="UP000075880"/>
    </source>
</evidence>
<dbReference type="EnsemblMetazoa" id="ENSAATROPT013258">
    <property type="protein sequence ID" value="ENSAATROPP012052"/>
    <property type="gene ID" value="ENSAATROPG010788"/>
</dbReference>
<dbReference type="GO" id="GO:0005829">
    <property type="term" value="C:cytosol"/>
    <property type="evidence" value="ECO:0007669"/>
    <property type="project" value="TreeGrafter"/>
</dbReference>
<dbReference type="InterPro" id="IPR020568">
    <property type="entry name" value="Ribosomal_Su5_D2-typ_SF"/>
</dbReference>
<evidence type="ECO:0000259" key="4">
    <source>
        <dbReference type="Pfam" id="PF00288"/>
    </source>
</evidence>
<keyword evidence="6" id="KW-1185">Reference proteome</keyword>
<dbReference type="InterPro" id="IPR006205">
    <property type="entry name" value="Mev_gal_kin"/>
</dbReference>
<dbReference type="GO" id="GO:0006695">
    <property type="term" value="P:cholesterol biosynthetic process"/>
    <property type="evidence" value="ECO:0007669"/>
    <property type="project" value="TreeGrafter"/>
</dbReference>
<dbReference type="InterPro" id="IPR006204">
    <property type="entry name" value="GHMP_kinase_N_dom"/>
</dbReference>
<dbReference type="Gene3D" id="3.30.230.10">
    <property type="match status" value="1"/>
</dbReference>
<feature type="domain" description="GHMP kinase N-terminal" evidence="4">
    <location>
        <begin position="147"/>
        <end position="184"/>
    </location>
</feature>
<reference evidence="5" key="2">
    <citation type="submission" date="2024-04" db="UniProtKB">
        <authorList>
            <consortium name="EnsemblMetazoa"/>
        </authorList>
    </citation>
    <scope>IDENTIFICATION</scope>
    <source>
        <strain evidence="5">EBRO</strain>
    </source>
</reference>
<dbReference type="InterPro" id="IPR014721">
    <property type="entry name" value="Ribsml_uS5_D2-typ_fold_subgr"/>
</dbReference>
<evidence type="ECO:0000313" key="5">
    <source>
        <dbReference type="EnsemblMetazoa" id="ENSAATROPP012052"/>
    </source>
</evidence>
<reference evidence="6" key="1">
    <citation type="submission" date="2021-09" db="EMBL/GenBank/DDBJ databases">
        <authorList>
            <consortium name="Infravec"/>
            <person name="Campbell I L."/>
            <person name="Maslen G."/>
            <person name="Yates A."/>
        </authorList>
    </citation>
    <scope>NUCLEOTIDE SEQUENCE [LARGE SCALE GENOMIC DNA]</scope>
    <source>
        <strain evidence="6">Infravec2 EBRE</strain>
    </source>
</reference>
<dbReference type="Proteomes" id="UP000075880">
    <property type="component" value="Unassembled WGS sequence"/>
</dbReference>
<dbReference type="GO" id="GO:0004496">
    <property type="term" value="F:mevalonate kinase activity"/>
    <property type="evidence" value="ECO:0007669"/>
    <property type="project" value="InterPro"/>
</dbReference>
<name>A0AAG5DL68_ANOAO</name>
<dbReference type="Pfam" id="PF00288">
    <property type="entry name" value="GHMP_kinases_N"/>
    <property type="match status" value="1"/>
</dbReference>
<evidence type="ECO:0000256" key="2">
    <source>
        <dbReference type="ARBA" id="ARBA00022777"/>
    </source>
</evidence>
<dbReference type="PANTHER" id="PTHR43290:SF2">
    <property type="entry name" value="MEVALONATE KINASE"/>
    <property type="match status" value="1"/>
</dbReference>
<organism evidence="5 6">
    <name type="scientific">Anopheles atroparvus</name>
    <name type="common">European mosquito</name>
    <dbReference type="NCBI Taxonomy" id="41427"/>
    <lineage>
        <taxon>Eukaryota</taxon>
        <taxon>Metazoa</taxon>
        <taxon>Ecdysozoa</taxon>
        <taxon>Arthropoda</taxon>
        <taxon>Hexapoda</taxon>
        <taxon>Insecta</taxon>
        <taxon>Pterygota</taxon>
        <taxon>Neoptera</taxon>
        <taxon>Endopterygota</taxon>
        <taxon>Diptera</taxon>
        <taxon>Nematocera</taxon>
        <taxon>Culicoidea</taxon>
        <taxon>Culicidae</taxon>
        <taxon>Anophelinae</taxon>
        <taxon>Anopheles</taxon>
    </lineage>
</organism>
<dbReference type="SUPFAM" id="SSF54211">
    <property type="entry name" value="Ribosomal protein S5 domain 2-like"/>
    <property type="match status" value="1"/>
</dbReference>
<keyword evidence="1" id="KW-0808">Transferase</keyword>
<dbReference type="EnsemblMetazoa" id="ENSAATROPT013262">
    <property type="protein sequence ID" value="ENSAATROPP012056"/>
    <property type="gene ID" value="ENSAATROPG010788"/>
</dbReference>
<evidence type="ECO:0000256" key="3">
    <source>
        <dbReference type="ARBA" id="ARBA00029438"/>
    </source>
</evidence>
<dbReference type="GO" id="GO:0005524">
    <property type="term" value="F:ATP binding"/>
    <property type="evidence" value="ECO:0007669"/>
    <property type="project" value="InterPro"/>
</dbReference>
<dbReference type="AlphaFoldDB" id="A0AAG5DL68"/>
<keyword evidence="2" id="KW-0418">Kinase</keyword>
<comment type="pathway">
    <text evidence="3">Isoprenoid biosynthesis; isopentenyl diphosphate biosynthesis via mevalonate pathway; isopentenyl diphosphate from (R)-mevalonate: step 1/3.</text>
</comment>
<protein>
    <recommendedName>
        <fullName evidence="4">GHMP kinase N-terminal domain-containing protein</fullName>
    </recommendedName>
</protein>
<proteinExistence type="predicted"/>
<dbReference type="GO" id="GO:0019287">
    <property type="term" value="P:isopentenyl diphosphate biosynthetic process, mevalonate pathway"/>
    <property type="evidence" value="ECO:0007669"/>
    <property type="project" value="TreeGrafter"/>
</dbReference>